<dbReference type="AlphaFoldDB" id="A0A6C0LXW6"/>
<protein>
    <submittedName>
        <fullName evidence="1">Uncharacterized protein</fullName>
    </submittedName>
</protein>
<accession>A0A6C0LXW6</accession>
<name>A0A6C0LXW6_9ZZZZ</name>
<evidence type="ECO:0000313" key="1">
    <source>
        <dbReference type="EMBL" id="QHU34591.1"/>
    </source>
</evidence>
<reference evidence="1" key="1">
    <citation type="journal article" date="2020" name="Nature">
        <title>Giant virus diversity and host interactions through global metagenomics.</title>
        <authorList>
            <person name="Schulz F."/>
            <person name="Roux S."/>
            <person name="Paez-Espino D."/>
            <person name="Jungbluth S."/>
            <person name="Walsh D.A."/>
            <person name="Denef V.J."/>
            <person name="McMahon K.D."/>
            <person name="Konstantinidis K.T."/>
            <person name="Eloe-Fadrosh E.A."/>
            <person name="Kyrpides N.C."/>
            <person name="Woyke T."/>
        </authorList>
    </citation>
    <scope>NUCLEOTIDE SEQUENCE</scope>
    <source>
        <strain evidence="1">GVMAG-S-1016713-169</strain>
    </source>
</reference>
<organism evidence="1">
    <name type="scientific">viral metagenome</name>
    <dbReference type="NCBI Taxonomy" id="1070528"/>
    <lineage>
        <taxon>unclassified sequences</taxon>
        <taxon>metagenomes</taxon>
        <taxon>organismal metagenomes</taxon>
    </lineage>
</organism>
<proteinExistence type="predicted"/>
<dbReference type="EMBL" id="MN740574">
    <property type="protein sequence ID" value="QHU34591.1"/>
    <property type="molecule type" value="Genomic_DNA"/>
</dbReference>
<sequence length="45" mass="5889">MRKKELRCKRRLKKKKRWPNYLLYQSLFTKVREKRIEKIDIRRRV</sequence>